<keyword evidence="1" id="KW-0732">Signal</keyword>
<dbReference type="Proteomes" id="UP001589619">
    <property type="component" value="Unassembled WGS sequence"/>
</dbReference>
<reference evidence="2 3" key="1">
    <citation type="submission" date="2024-09" db="EMBL/GenBank/DDBJ databases">
        <authorList>
            <person name="Sun Q."/>
            <person name="Mori K."/>
        </authorList>
    </citation>
    <scope>NUCLEOTIDE SEQUENCE [LARGE SCALE GENOMIC DNA]</scope>
    <source>
        <strain evidence="2 3">JCM 12520</strain>
    </source>
</reference>
<gene>
    <name evidence="2" type="ORF">ACFFNY_04830</name>
</gene>
<comment type="caution">
    <text evidence="2">The sequence shown here is derived from an EMBL/GenBank/DDBJ whole genome shotgun (WGS) entry which is preliminary data.</text>
</comment>
<feature type="signal peptide" evidence="1">
    <location>
        <begin position="1"/>
        <end position="27"/>
    </location>
</feature>
<sequence length="57" mass="6061">MRRIRLAVMTQTLLLANALLPPGTVHAKLTLLKKTGSSIRQTATISPSSRTATLASC</sequence>
<evidence type="ECO:0000313" key="3">
    <source>
        <dbReference type="Proteomes" id="UP001589619"/>
    </source>
</evidence>
<name>A0ABV5VRJ6_9BACL</name>
<accession>A0ABV5VRJ6</accession>
<protein>
    <submittedName>
        <fullName evidence="2">Uncharacterized protein</fullName>
    </submittedName>
</protein>
<proteinExistence type="predicted"/>
<keyword evidence="3" id="KW-1185">Reference proteome</keyword>
<dbReference type="EMBL" id="JBHMAG010000004">
    <property type="protein sequence ID" value="MFB9750894.1"/>
    <property type="molecule type" value="Genomic_DNA"/>
</dbReference>
<evidence type="ECO:0000313" key="2">
    <source>
        <dbReference type="EMBL" id="MFB9750894.1"/>
    </source>
</evidence>
<dbReference type="RefSeq" id="WP_344905325.1">
    <property type="nucleotide sequence ID" value="NZ_BAAAYO010000002.1"/>
</dbReference>
<evidence type="ECO:0000256" key="1">
    <source>
        <dbReference type="SAM" id="SignalP"/>
    </source>
</evidence>
<organism evidence="2 3">
    <name type="scientific">Paenibacillus hodogayensis</name>
    <dbReference type="NCBI Taxonomy" id="279208"/>
    <lineage>
        <taxon>Bacteria</taxon>
        <taxon>Bacillati</taxon>
        <taxon>Bacillota</taxon>
        <taxon>Bacilli</taxon>
        <taxon>Bacillales</taxon>
        <taxon>Paenibacillaceae</taxon>
        <taxon>Paenibacillus</taxon>
    </lineage>
</organism>
<feature type="chain" id="PRO_5046909120" evidence="1">
    <location>
        <begin position="28"/>
        <end position="57"/>
    </location>
</feature>